<gene>
    <name evidence="1" type="ORF">FWK35_00016707</name>
</gene>
<reference evidence="1 2" key="1">
    <citation type="submission" date="2019-08" db="EMBL/GenBank/DDBJ databases">
        <title>Whole genome of Aphis craccivora.</title>
        <authorList>
            <person name="Voronova N.V."/>
            <person name="Shulinski R.S."/>
            <person name="Bandarenka Y.V."/>
            <person name="Zhorov D.G."/>
            <person name="Warner D."/>
        </authorList>
    </citation>
    <scope>NUCLEOTIDE SEQUENCE [LARGE SCALE GENOMIC DNA]</scope>
    <source>
        <strain evidence="1">180601</strain>
        <tissue evidence="1">Whole Body</tissue>
    </source>
</reference>
<proteinExistence type="predicted"/>
<dbReference type="OrthoDB" id="6600976at2759"/>
<name>A0A6G0XIG1_APHCR</name>
<keyword evidence="2" id="KW-1185">Reference proteome</keyword>
<feature type="non-terminal residue" evidence="1">
    <location>
        <position position="1"/>
    </location>
</feature>
<evidence type="ECO:0000313" key="1">
    <source>
        <dbReference type="EMBL" id="KAF0740071.1"/>
    </source>
</evidence>
<dbReference type="Proteomes" id="UP000478052">
    <property type="component" value="Unassembled WGS sequence"/>
</dbReference>
<evidence type="ECO:0000313" key="2">
    <source>
        <dbReference type="Proteomes" id="UP000478052"/>
    </source>
</evidence>
<dbReference type="EMBL" id="VUJU01007811">
    <property type="protein sequence ID" value="KAF0740071.1"/>
    <property type="molecule type" value="Genomic_DNA"/>
</dbReference>
<comment type="caution">
    <text evidence="1">The sequence shown here is derived from an EMBL/GenBank/DDBJ whole genome shotgun (WGS) entry which is preliminary data.</text>
</comment>
<protein>
    <submittedName>
        <fullName evidence="1">Uncharacterized protein</fullName>
    </submittedName>
</protein>
<organism evidence="1 2">
    <name type="scientific">Aphis craccivora</name>
    <name type="common">Cowpea aphid</name>
    <dbReference type="NCBI Taxonomy" id="307492"/>
    <lineage>
        <taxon>Eukaryota</taxon>
        <taxon>Metazoa</taxon>
        <taxon>Ecdysozoa</taxon>
        <taxon>Arthropoda</taxon>
        <taxon>Hexapoda</taxon>
        <taxon>Insecta</taxon>
        <taxon>Pterygota</taxon>
        <taxon>Neoptera</taxon>
        <taxon>Paraneoptera</taxon>
        <taxon>Hemiptera</taxon>
        <taxon>Sternorrhyncha</taxon>
        <taxon>Aphidomorpha</taxon>
        <taxon>Aphidoidea</taxon>
        <taxon>Aphididae</taxon>
        <taxon>Aphidini</taxon>
        <taxon>Aphis</taxon>
        <taxon>Aphis</taxon>
    </lineage>
</organism>
<dbReference type="AlphaFoldDB" id="A0A6G0XIG1"/>
<sequence length="110" mass="12959">EHIKESEYQFATEVWSHFNCQTLGEYSDLYLKIDVLLLANVFENFRDLCLNTYHLDIAYYFTVPAFSFDAVYSLYGWTTSRFMPYGDFKWVKPSLDGLNDLPENSEIGRI</sequence>
<accession>A0A6G0XIG1</accession>